<evidence type="ECO:0000313" key="8">
    <source>
        <dbReference type="Proteomes" id="UP001470230"/>
    </source>
</evidence>
<keyword evidence="2" id="KW-0808">Transferase</keyword>
<keyword evidence="4" id="KW-0418">Kinase</keyword>
<evidence type="ECO:0000256" key="2">
    <source>
        <dbReference type="ARBA" id="ARBA00022679"/>
    </source>
</evidence>
<sequence length="290" mass="34052">MDYDEPFWNEETILPKENALIKTYTIRSSLYSTRYAYYYLSHDSSDNEEKLIKFIKLTKEKIHNIQNEVEITETINHPNIVKLQEAFRYDAYICLVFSYKNQQSLYDYIIKQYPNGIPEDLSAKMMQQMLEAIGYLHGWKIWHRNVKPENFFVSNGSELNIVLGNFEFAKHFQDGEKGTQYLGSPEFMAPEIINKAPYDGSVDIWSLGITLFVMLTGQFPFPRYNFDQNEFLSKASKGILNFEILKAHNISKEAIDLIHNMCKFNPSERIRVHNALKHPWLVKHITAQQQ</sequence>
<keyword evidence="3" id="KW-0547">Nucleotide-binding</keyword>
<protein>
    <recommendedName>
        <fullName evidence="6">Protein kinase domain-containing protein</fullName>
    </recommendedName>
</protein>
<dbReference type="SUPFAM" id="SSF56112">
    <property type="entry name" value="Protein kinase-like (PK-like)"/>
    <property type="match status" value="1"/>
</dbReference>
<proteinExistence type="predicted"/>
<name>A0ABR2L0U6_9EUKA</name>
<keyword evidence="8" id="KW-1185">Reference proteome</keyword>
<keyword evidence="5" id="KW-0067">ATP-binding</keyword>
<evidence type="ECO:0000256" key="1">
    <source>
        <dbReference type="ARBA" id="ARBA00022527"/>
    </source>
</evidence>
<gene>
    <name evidence="7" type="ORF">M9Y10_014618</name>
</gene>
<dbReference type="Pfam" id="PF00069">
    <property type="entry name" value="Pkinase"/>
    <property type="match status" value="1"/>
</dbReference>
<dbReference type="PANTHER" id="PTHR24345">
    <property type="entry name" value="SERINE/THREONINE-PROTEIN KINASE PLK"/>
    <property type="match status" value="1"/>
</dbReference>
<dbReference type="Proteomes" id="UP001470230">
    <property type="component" value="Unassembled WGS sequence"/>
</dbReference>
<evidence type="ECO:0000256" key="4">
    <source>
        <dbReference type="ARBA" id="ARBA00022777"/>
    </source>
</evidence>
<evidence type="ECO:0000256" key="5">
    <source>
        <dbReference type="ARBA" id="ARBA00022840"/>
    </source>
</evidence>
<evidence type="ECO:0000259" key="6">
    <source>
        <dbReference type="PROSITE" id="PS50011"/>
    </source>
</evidence>
<dbReference type="EMBL" id="JAPFFF010000002">
    <property type="protein sequence ID" value="KAK8896703.1"/>
    <property type="molecule type" value="Genomic_DNA"/>
</dbReference>
<accession>A0ABR2L0U6</accession>
<dbReference type="InterPro" id="IPR000719">
    <property type="entry name" value="Prot_kinase_dom"/>
</dbReference>
<dbReference type="PANTHER" id="PTHR24345:SF0">
    <property type="entry name" value="CELL CYCLE SERINE_THREONINE-PROTEIN KINASE CDC5_MSD2"/>
    <property type="match status" value="1"/>
</dbReference>
<dbReference type="InterPro" id="IPR011009">
    <property type="entry name" value="Kinase-like_dom_sf"/>
</dbReference>
<feature type="domain" description="Protein kinase" evidence="6">
    <location>
        <begin position="24"/>
        <end position="281"/>
    </location>
</feature>
<dbReference type="PROSITE" id="PS50011">
    <property type="entry name" value="PROTEIN_KINASE_DOM"/>
    <property type="match status" value="1"/>
</dbReference>
<keyword evidence="1" id="KW-0723">Serine/threonine-protein kinase</keyword>
<evidence type="ECO:0000256" key="3">
    <source>
        <dbReference type="ARBA" id="ARBA00022741"/>
    </source>
</evidence>
<evidence type="ECO:0000313" key="7">
    <source>
        <dbReference type="EMBL" id="KAK8896703.1"/>
    </source>
</evidence>
<reference evidence="7 8" key="1">
    <citation type="submission" date="2024-04" db="EMBL/GenBank/DDBJ databases">
        <title>Tritrichomonas musculus Genome.</title>
        <authorList>
            <person name="Alves-Ferreira E."/>
            <person name="Grigg M."/>
            <person name="Lorenzi H."/>
            <person name="Galac M."/>
        </authorList>
    </citation>
    <scope>NUCLEOTIDE SEQUENCE [LARGE SCALE GENOMIC DNA]</scope>
    <source>
        <strain evidence="7 8">EAF2021</strain>
    </source>
</reference>
<comment type="caution">
    <text evidence="7">The sequence shown here is derived from an EMBL/GenBank/DDBJ whole genome shotgun (WGS) entry which is preliminary data.</text>
</comment>
<dbReference type="Gene3D" id="3.30.200.20">
    <property type="entry name" value="Phosphorylase Kinase, domain 1"/>
    <property type="match status" value="1"/>
</dbReference>
<dbReference type="Gene3D" id="1.10.510.10">
    <property type="entry name" value="Transferase(Phosphotransferase) domain 1"/>
    <property type="match status" value="1"/>
</dbReference>
<organism evidence="7 8">
    <name type="scientific">Tritrichomonas musculus</name>
    <dbReference type="NCBI Taxonomy" id="1915356"/>
    <lineage>
        <taxon>Eukaryota</taxon>
        <taxon>Metamonada</taxon>
        <taxon>Parabasalia</taxon>
        <taxon>Tritrichomonadida</taxon>
        <taxon>Tritrichomonadidae</taxon>
        <taxon>Tritrichomonas</taxon>
    </lineage>
</organism>